<dbReference type="CDD" id="cd03811">
    <property type="entry name" value="GT4_GT28_WabH-like"/>
    <property type="match status" value="1"/>
</dbReference>
<gene>
    <name evidence="2" type="ORF">EDC35_103151</name>
</gene>
<dbReference type="InterPro" id="IPR028098">
    <property type="entry name" value="Glyco_trans_4-like_N"/>
</dbReference>
<protein>
    <submittedName>
        <fullName evidence="2">Glycosyltransferase involved in cell wall biosynthesis</fullName>
    </submittedName>
</protein>
<dbReference type="EMBL" id="SMAO01000003">
    <property type="protein sequence ID" value="TCT22053.1"/>
    <property type="molecule type" value="Genomic_DNA"/>
</dbReference>
<accession>A0A4R3N4M8</accession>
<dbReference type="Pfam" id="PF13692">
    <property type="entry name" value="Glyco_trans_1_4"/>
    <property type="match status" value="1"/>
</dbReference>
<evidence type="ECO:0000313" key="3">
    <source>
        <dbReference type="Proteomes" id="UP000295717"/>
    </source>
</evidence>
<dbReference type="SUPFAM" id="SSF53756">
    <property type="entry name" value="UDP-Glycosyltransferase/glycogen phosphorylase"/>
    <property type="match status" value="1"/>
</dbReference>
<dbReference type="Proteomes" id="UP000295717">
    <property type="component" value="Unassembled WGS sequence"/>
</dbReference>
<organism evidence="2 3">
    <name type="scientific">Thiobaca trueperi</name>
    <dbReference type="NCBI Taxonomy" id="127458"/>
    <lineage>
        <taxon>Bacteria</taxon>
        <taxon>Pseudomonadati</taxon>
        <taxon>Pseudomonadota</taxon>
        <taxon>Gammaproteobacteria</taxon>
        <taxon>Chromatiales</taxon>
        <taxon>Chromatiaceae</taxon>
        <taxon>Thiobaca</taxon>
    </lineage>
</organism>
<sequence>MSMHRIALMASDFEDGGVERNFTHLARGFARLGVETWLLVGNPDHAYLRDLDPAIRVLPVRGSRADCLREFMARERPEALITGKLRDDLAAVEARDDLPAENRVRLVAAVGTLMSGRFAAHRWNPFKTLRETRRIRACYRRLDGVTAVSQAVAEDLQQVFGIREVPVAVLANPIIPDDLEDLAALPCHQPWLAESSADRSGPLIVALGGLRQVKDFATLLRAFARLQRPDARLVIIGEGKERAALAALARRLGIQDRVDLPGFVANPFPWLARADLLALSSRREGLPNALVEALALGIPVVATDCTGGVRELLQDGQLGPLVPVGDPAALADAMTLTLDRLAADDLNRDRLRQAAEPYRLIPAARAYLNFFRSLAGTPA</sequence>
<keyword evidence="2" id="KW-0808">Transferase</keyword>
<name>A0A4R3N4M8_9GAMM</name>
<dbReference type="Pfam" id="PF13439">
    <property type="entry name" value="Glyco_transf_4"/>
    <property type="match status" value="1"/>
</dbReference>
<evidence type="ECO:0000259" key="1">
    <source>
        <dbReference type="Pfam" id="PF13439"/>
    </source>
</evidence>
<dbReference type="PANTHER" id="PTHR12526">
    <property type="entry name" value="GLYCOSYLTRANSFERASE"/>
    <property type="match status" value="1"/>
</dbReference>
<feature type="domain" description="Glycosyltransferase subfamily 4-like N-terminal" evidence="1">
    <location>
        <begin position="16"/>
        <end position="176"/>
    </location>
</feature>
<evidence type="ECO:0000313" key="2">
    <source>
        <dbReference type="EMBL" id="TCT22053.1"/>
    </source>
</evidence>
<dbReference type="AlphaFoldDB" id="A0A4R3N4M8"/>
<dbReference type="GO" id="GO:0016757">
    <property type="term" value="F:glycosyltransferase activity"/>
    <property type="evidence" value="ECO:0007669"/>
    <property type="project" value="UniProtKB-ARBA"/>
</dbReference>
<keyword evidence="3" id="KW-1185">Reference proteome</keyword>
<comment type="caution">
    <text evidence="2">The sequence shown here is derived from an EMBL/GenBank/DDBJ whole genome shotgun (WGS) entry which is preliminary data.</text>
</comment>
<dbReference type="Gene3D" id="3.40.50.2000">
    <property type="entry name" value="Glycogen Phosphorylase B"/>
    <property type="match status" value="2"/>
</dbReference>
<proteinExistence type="predicted"/>
<reference evidence="2 3" key="1">
    <citation type="submission" date="2019-03" db="EMBL/GenBank/DDBJ databases">
        <title>Genomic Encyclopedia of Type Strains, Phase IV (KMG-IV): sequencing the most valuable type-strain genomes for metagenomic binning, comparative biology and taxonomic classification.</title>
        <authorList>
            <person name="Goeker M."/>
        </authorList>
    </citation>
    <scope>NUCLEOTIDE SEQUENCE [LARGE SCALE GENOMIC DNA]</scope>
    <source>
        <strain evidence="2 3">DSM 13587</strain>
    </source>
</reference>
<dbReference type="OrthoDB" id="9792269at2"/>